<dbReference type="InterPro" id="IPR018389">
    <property type="entry name" value="DctP_fam"/>
</dbReference>
<dbReference type="PANTHER" id="PTHR33376:SF2">
    <property type="entry name" value="DICARBOXYLATE-BINDING PERIPLASMIC PROTEIN"/>
    <property type="match status" value="1"/>
</dbReference>
<dbReference type="EMBL" id="FJNB01000005">
    <property type="protein sequence ID" value="CZQ91644.1"/>
    <property type="molecule type" value="Genomic_DNA"/>
</dbReference>
<feature type="chain" id="PRO_5039274974" evidence="2">
    <location>
        <begin position="23"/>
        <end position="338"/>
    </location>
</feature>
<dbReference type="NCBIfam" id="NF037995">
    <property type="entry name" value="TRAP_S1"/>
    <property type="match status" value="1"/>
</dbReference>
<evidence type="ECO:0000313" key="4">
    <source>
        <dbReference type="EMBL" id="SEI75860.1"/>
    </source>
</evidence>
<dbReference type="Proteomes" id="UP000199280">
    <property type="component" value="Unassembled WGS sequence"/>
</dbReference>
<evidence type="ECO:0000313" key="5">
    <source>
        <dbReference type="Proteomes" id="UP000076878"/>
    </source>
</evidence>
<dbReference type="STRING" id="640938.TR210_981"/>
<dbReference type="GO" id="GO:0055085">
    <property type="term" value="P:transmembrane transport"/>
    <property type="evidence" value="ECO:0007669"/>
    <property type="project" value="InterPro"/>
</dbReference>
<dbReference type="Pfam" id="PF03480">
    <property type="entry name" value="DctP"/>
    <property type="match status" value="1"/>
</dbReference>
<dbReference type="GO" id="GO:0030288">
    <property type="term" value="C:outer membrane-bounded periplasmic space"/>
    <property type="evidence" value="ECO:0007669"/>
    <property type="project" value="InterPro"/>
</dbReference>
<dbReference type="PROSITE" id="PS51257">
    <property type="entry name" value="PROKAR_LIPOPROTEIN"/>
    <property type="match status" value="1"/>
</dbReference>
<keyword evidence="6" id="KW-1185">Reference proteome</keyword>
<dbReference type="Proteomes" id="UP000076878">
    <property type="component" value="Unassembled WGS sequence"/>
</dbReference>
<dbReference type="AlphaFoldDB" id="A0A143YJZ9"/>
<dbReference type="PIRSF" id="PIRSF006470">
    <property type="entry name" value="DctB"/>
    <property type="match status" value="1"/>
</dbReference>
<evidence type="ECO:0000313" key="3">
    <source>
        <dbReference type="EMBL" id="CZQ91644.1"/>
    </source>
</evidence>
<gene>
    <name evidence="4" type="ORF">SAMN05216375_103113</name>
    <name evidence="3" type="ORF">TR210_981</name>
</gene>
<dbReference type="InterPro" id="IPR004682">
    <property type="entry name" value="TRAP_DctP"/>
</dbReference>
<protein>
    <submittedName>
        <fullName evidence="3">Trap dicarboxylate transporter</fullName>
    </submittedName>
    <submittedName>
        <fullName evidence="4">Tripartite ATP-independent transporter solute receptor, DctP family</fullName>
    </submittedName>
</protein>
<proteinExistence type="predicted"/>
<evidence type="ECO:0000256" key="2">
    <source>
        <dbReference type="SAM" id="SignalP"/>
    </source>
</evidence>
<name>A0A143YJZ9_9LACT</name>
<dbReference type="EMBL" id="FNYT01000003">
    <property type="protein sequence ID" value="SEI75860.1"/>
    <property type="molecule type" value="Genomic_DNA"/>
</dbReference>
<dbReference type="InterPro" id="IPR038404">
    <property type="entry name" value="TRAP_DctP_sf"/>
</dbReference>
<reference evidence="3 5" key="1">
    <citation type="submission" date="2016-02" db="EMBL/GenBank/DDBJ databases">
        <authorList>
            <person name="Wen L."/>
            <person name="He K."/>
            <person name="Yang H."/>
        </authorList>
    </citation>
    <scope>NUCLEOTIDE SEQUENCE [LARGE SCALE GENOMIC DNA]</scope>
    <source>
        <strain evidence="3">Trichococcus_R210</strain>
    </source>
</reference>
<reference evidence="4 6" key="2">
    <citation type="submission" date="2016-10" db="EMBL/GenBank/DDBJ databases">
        <authorList>
            <person name="Varghese N."/>
            <person name="Submissions S."/>
        </authorList>
    </citation>
    <scope>NUCLEOTIDE SEQUENCE [LARGE SCALE GENOMIC DNA]</scope>
    <source>
        <strain evidence="4 6">DSM 22150</strain>
    </source>
</reference>
<dbReference type="NCBIfam" id="TIGR00787">
    <property type="entry name" value="dctP"/>
    <property type="match status" value="1"/>
</dbReference>
<dbReference type="SUPFAM" id="SSF53850">
    <property type="entry name" value="Periplasmic binding protein-like II"/>
    <property type="match status" value="1"/>
</dbReference>
<sequence>MMKRKHLLSVALMSILGSGLMAGCGNSEASAEEAIVLRYAYASNSQPVIDSMKEFGRLIEEKTDGEVVVEYFPDGQLGGETELIELTQTGGIDFTKVSGSALESFSKDYSIFGVPYIFDSEEHFYAVMEDPEIMEGIYNSTADLGFVGLTYYDSGQRSFYMTDGPINTPEDLKGKKIRVMQSETAIKMVELLGGSPVPMGSGEVYTSLQSNLIDSAENNEFVLYTAGHGGVAKYYSYDAHTRVPDVVIMNDSVKERLNEDQYKAVLEAAKESTEYEKSVFKEAVEKEKEIAVAEYGIVFNEVDIAPFQAAVQPLHEIFKNNETYSELYQMIRAHAEEE</sequence>
<dbReference type="GO" id="GO:0030246">
    <property type="term" value="F:carbohydrate binding"/>
    <property type="evidence" value="ECO:0007669"/>
    <property type="project" value="TreeGrafter"/>
</dbReference>
<organism evidence="3 5">
    <name type="scientific">Trichococcus ilyis</name>
    <dbReference type="NCBI Taxonomy" id="640938"/>
    <lineage>
        <taxon>Bacteria</taxon>
        <taxon>Bacillati</taxon>
        <taxon>Bacillota</taxon>
        <taxon>Bacilli</taxon>
        <taxon>Lactobacillales</taxon>
        <taxon>Carnobacteriaceae</taxon>
        <taxon>Trichococcus</taxon>
    </lineage>
</organism>
<keyword evidence="4" id="KW-0675">Receptor</keyword>
<evidence type="ECO:0000313" key="6">
    <source>
        <dbReference type="Proteomes" id="UP000199280"/>
    </source>
</evidence>
<dbReference type="Gene3D" id="3.40.190.170">
    <property type="entry name" value="Bacterial extracellular solute-binding protein, family 7"/>
    <property type="match status" value="1"/>
</dbReference>
<feature type="signal peptide" evidence="2">
    <location>
        <begin position="1"/>
        <end position="22"/>
    </location>
</feature>
<accession>A0A143YJZ9</accession>
<dbReference type="PANTHER" id="PTHR33376">
    <property type="match status" value="1"/>
</dbReference>
<evidence type="ECO:0000256" key="1">
    <source>
        <dbReference type="ARBA" id="ARBA00022729"/>
    </source>
</evidence>
<dbReference type="CDD" id="cd13671">
    <property type="entry name" value="PBP2_TRAP_SBP_like_3"/>
    <property type="match status" value="1"/>
</dbReference>
<keyword evidence="1 2" id="KW-0732">Signal</keyword>